<dbReference type="AlphaFoldDB" id="A0A1I7XX82"/>
<dbReference type="Proteomes" id="UP000095287">
    <property type="component" value="Unplaced"/>
</dbReference>
<proteinExistence type="predicted"/>
<name>A0A1I7XX82_9BILA</name>
<keyword evidence="1" id="KW-1185">Reference proteome</keyword>
<protein>
    <submittedName>
        <fullName evidence="2">Secreted protein</fullName>
    </submittedName>
</protein>
<organism evidence="1 2">
    <name type="scientific">Steinernema glaseri</name>
    <dbReference type="NCBI Taxonomy" id="37863"/>
    <lineage>
        <taxon>Eukaryota</taxon>
        <taxon>Metazoa</taxon>
        <taxon>Ecdysozoa</taxon>
        <taxon>Nematoda</taxon>
        <taxon>Chromadorea</taxon>
        <taxon>Rhabditida</taxon>
        <taxon>Tylenchina</taxon>
        <taxon>Panagrolaimomorpha</taxon>
        <taxon>Strongyloidoidea</taxon>
        <taxon>Steinernematidae</taxon>
        <taxon>Steinernema</taxon>
    </lineage>
</organism>
<sequence length="101" mass="11310">MLLVARPTVGQRGTRNNRCLHTLFFVMAVLPGRQHTQVDQRGPYALFPFVLCPEVAPIISSSRFNRRRVETIPEALFARGTLCPIDARRLRAIVGIINSAP</sequence>
<evidence type="ECO:0000313" key="2">
    <source>
        <dbReference type="WBParaSite" id="L893_g10387.t1"/>
    </source>
</evidence>
<evidence type="ECO:0000313" key="1">
    <source>
        <dbReference type="Proteomes" id="UP000095287"/>
    </source>
</evidence>
<dbReference type="WBParaSite" id="L893_g10387.t1">
    <property type="protein sequence ID" value="L893_g10387.t1"/>
    <property type="gene ID" value="L893_g10387"/>
</dbReference>
<accession>A0A1I7XX82</accession>
<reference evidence="2" key="1">
    <citation type="submission" date="2016-11" db="UniProtKB">
        <authorList>
            <consortium name="WormBaseParasite"/>
        </authorList>
    </citation>
    <scope>IDENTIFICATION</scope>
</reference>